<evidence type="ECO:0000256" key="2">
    <source>
        <dbReference type="ARBA" id="ARBA00009347"/>
    </source>
</evidence>
<dbReference type="RefSeq" id="WP_248356645.1">
    <property type="nucleotide sequence ID" value="NZ_AP025591.1"/>
</dbReference>
<proteinExistence type="inferred from homology"/>
<dbReference type="PROSITE" id="PS00073">
    <property type="entry name" value="ACYL_COA_DH_2"/>
    <property type="match status" value="1"/>
</dbReference>
<keyword evidence="4 5" id="KW-0274">FAD</keyword>
<dbReference type="Pfam" id="PF02770">
    <property type="entry name" value="Acyl-CoA_dh_M"/>
    <property type="match status" value="1"/>
</dbReference>
<feature type="domain" description="Acyl-CoA oxidase/dehydrogenase middle" evidence="7">
    <location>
        <begin position="122"/>
        <end position="217"/>
    </location>
</feature>
<dbReference type="InterPro" id="IPR046373">
    <property type="entry name" value="Acyl-CoA_Oxase/DH_mid-dom_sf"/>
</dbReference>
<accession>A0ABM7X3Y7</accession>
<dbReference type="PIRSF" id="PIRSF016578">
    <property type="entry name" value="HsaA"/>
    <property type="match status" value="1"/>
</dbReference>
<feature type="domain" description="Acyl-CoA dehydrogenase/oxidase C-terminal" evidence="6">
    <location>
        <begin position="229"/>
        <end position="378"/>
    </location>
</feature>
<dbReference type="Gene3D" id="2.40.110.10">
    <property type="entry name" value="Butyryl-CoA Dehydrogenase, subunit A, domain 2"/>
    <property type="match status" value="1"/>
</dbReference>
<evidence type="ECO:0000256" key="5">
    <source>
        <dbReference type="RuleBase" id="RU362125"/>
    </source>
</evidence>
<dbReference type="Gene3D" id="1.10.540.10">
    <property type="entry name" value="Acyl-CoA dehydrogenase/oxidase, N-terminal domain"/>
    <property type="match status" value="1"/>
</dbReference>
<dbReference type="PROSITE" id="PS00072">
    <property type="entry name" value="ACYL_COA_DH_1"/>
    <property type="match status" value="1"/>
</dbReference>
<evidence type="ECO:0000256" key="3">
    <source>
        <dbReference type="ARBA" id="ARBA00022630"/>
    </source>
</evidence>
<evidence type="ECO:0000256" key="4">
    <source>
        <dbReference type="ARBA" id="ARBA00022827"/>
    </source>
</evidence>
<dbReference type="PANTHER" id="PTHR43884">
    <property type="entry name" value="ACYL-COA DEHYDROGENASE"/>
    <property type="match status" value="1"/>
</dbReference>
<evidence type="ECO:0000259" key="8">
    <source>
        <dbReference type="Pfam" id="PF02771"/>
    </source>
</evidence>
<dbReference type="PANTHER" id="PTHR43884:SF12">
    <property type="entry name" value="ISOVALERYL-COA DEHYDROGENASE, MITOCHONDRIAL-RELATED"/>
    <property type="match status" value="1"/>
</dbReference>
<dbReference type="SUPFAM" id="SSF47203">
    <property type="entry name" value="Acyl-CoA dehydrogenase C-terminal domain-like"/>
    <property type="match status" value="1"/>
</dbReference>
<dbReference type="Pfam" id="PF00441">
    <property type="entry name" value="Acyl-CoA_dh_1"/>
    <property type="match status" value="1"/>
</dbReference>
<dbReference type="InterPro" id="IPR009100">
    <property type="entry name" value="AcylCoA_DH/oxidase_NM_dom_sf"/>
</dbReference>
<dbReference type="InterPro" id="IPR006091">
    <property type="entry name" value="Acyl-CoA_Oxase/DH_mid-dom"/>
</dbReference>
<keyword evidence="5" id="KW-0560">Oxidoreductase</keyword>
<dbReference type="Proteomes" id="UP001162891">
    <property type="component" value="Chromosome"/>
</dbReference>
<dbReference type="Gene3D" id="1.20.140.10">
    <property type="entry name" value="Butyryl-CoA Dehydrogenase, subunit A, domain 3"/>
    <property type="match status" value="1"/>
</dbReference>
<evidence type="ECO:0000259" key="7">
    <source>
        <dbReference type="Pfam" id="PF02770"/>
    </source>
</evidence>
<name>A0ABM7X3Y7_9BACT</name>
<reference evidence="10" key="1">
    <citation type="journal article" date="2022" name="Int. J. Syst. Evol. Microbiol.">
        <title>Anaeromyxobacter oryzae sp. nov., Anaeromyxobacter diazotrophicus sp. nov. and Anaeromyxobacter paludicola sp. nov., isolated from paddy soils.</title>
        <authorList>
            <person name="Itoh H."/>
            <person name="Xu Z."/>
            <person name="Mise K."/>
            <person name="Masuda Y."/>
            <person name="Ushijima N."/>
            <person name="Hayakawa C."/>
            <person name="Shiratori Y."/>
            <person name="Senoo K."/>
        </authorList>
    </citation>
    <scope>NUCLEOTIDE SEQUENCE [LARGE SCALE GENOMIC DNA]</scope>
    <source>
        <strain evidence="10">Red232</strain>
    </source>
</reference>
<dbReference type="InterPro" id="IPR037069">
    <property type="entry name" value="AcylCoA_DH/ox_N_sf"/>
</dbReference>
<dbReference type="Pfam" id="PF02771">
    <property type="entry name" value="Acyl-CoA_dh_N"/>
    <property type="match status" value="1"/>
</dbReference>
<comment type="similarity">
    <text evidence="2 5">Belongs to the acyl-CoA dehydrogenase family.</text>
</comment>
<dbReference type="EMBL" id="AP025591">
    <property type="protein sequence ID" value="BDG06507.1"/>
    <property type="molecule type" value="Genomic_DNA"/>
</dbReference>
<organism evidence="9 10">
    <name type="scientific">Anaeromyxobacter oryzae</name>
    <dbReference type="NCBI Taxonomy" id="2918170"/>
    <lineage>
        <taxon>Bacteria</taxon>
        <taxon>Pseudomonadati</taxon>
        <taxon>Myxococcota</taxon>
        <taxon>Myxococcia</taxon>
        <taxon>Myxococcales</taxon>
        <taxon>Cystobacterineae</taxon>
        <taxon>Anaeromyxobacteraceae</taxon>
        <taxon>Anaeromyxobacter</taxon>
    </lineage>
</organism>
<dbReference type="InterPro" id="IPR036250">
    <property type="entry name" value="AcylCo_DH-like_C"/>
</dbReference>
<comment type="cofactor">
    <cofactor evidence="1 5">
        <name>FAD</name>
        <dbReference type="ChEBI" id="CHEBI:57692"/>
    </cofactor>
</comment>
<keyword evidence="10" id="KW-1185">Reference proteome</keyword>
<dbReference type="InterPro" id="IPR013786">
    <property type="entry name" value="AcylCoA_DH/ox_N"/>
</dbReference>
<evidence type="ECO:0000259" key="6">
    <source>
        <dbReference type="Pfam" id="PF00441"/>
    </source>
</evidence>
<protein>
    <submittedName>
        <fullName evidence="9">Acyl-CoA dehydrogenase</fullName>
    </submittedName>
</protein>
<sequence length="379" mass="40627">MDFELPAELQEIQRTVRTFCEAEVKPHARAWDEAGTFPGDLVGRLGELGIMGIAVPEEYGGAGLGALAVATVVEEVARFDGSLALTVASHNGLGTGHIVRFGTEEQRRRWLPGLARGEKLAAWALTEPGSGSDAAGMRTTAVRRGDAWVLSGSKTFITQGTVGGTFVVLARTDPERKQHGITAFVLEPGMRGFTQRAIHGKLGMRSSDTAELFLDEVEVPDDRRLGGVGEGFLNTLQILDRGRITIGALAVGLARGALEEARAYAKERRAFGRPIADFQAIGFMLADMSTELAAARLLVQRAAALCDAGLPFGKEASMAKLFASEAAMRATSKAIQIHGGYGYTKDFPVERYFRDAKLCEIGEGTSEVQRMVIARSVLS</sequence>
<evidence type="ECO:0000256" key="1">
    <source>
        <dbReference type="ARBA" id="ARBA00001974"/>
    </source>
</evidence>
<dbReference type="SUPFAM" id="SSF56645">
    <property type="entry name" value="Acyl-CoA dehydrogenase NM domain-like"/>
    <property type="match status" value="1"/>
</dbReference>
<dbReference type="InterPro" id="IPR009075">
    <property type="entry name" value="AcylCo_DH/oxidase_C"/>
</dbReference>
<feature type="domain" description="Acyl-CoA dehydrogenase/oxidase N-terminal" evidence="8">
    <location>
        <begin position="7"/>
        <end position="118"/>
    </location>
</feature>
<evidence type="ECO:0000313" key="10">
    <source>
        <dbReference type="Proteomes" id="UP001162891"/>
    </source>
</evidence>
<evidence type="ECO:0000313" key="9">
    <source>
        <dbReference type="EMBL" id="BDG06507.1"/>
    </source>
</evidence>
<gene>
    <name evidence="9" type="ORF">AMOR_55030</name>
</gene>
<dbReference type="InterPro" id="IPR006089">
    <property type="entry name" value="Acyl-CoA_DH_CS"/>
</dbReference>
<keyword evidence="3 5" id="KW-0285">Flavoprotein</keyword>